<keyword evidence="1" id="KW-0812">Transmembrane</keyword>
<evidence type="ECO:0000313" key="3">
    <source>
        <dbReference type="Proteomes" id="UP000004030"/>
    </source>
</evidence>
<name>G6EJI2_9SPHN</name>
<evidence type="ECO:0000313" key="2">
    <source>
        <dbReference type="EMBL" id="EHJ58509.1"/>
    </source>
</evidence>
<keyword evidence="1" id="KW-1133">Transmembrane helix</keyword>
<dbReference type="OrthoDB" id="8281686at2"/>
<proteinExistence type="predicted"/>
<keyword evidence="1" id="KW-0472">Membrane</keyword>
<accession>G6EJI2</accession>
<gene>
    <name evidence="2" type="ORF">NSU_4503</name>
</gene>
<feature type="transmembrane region" description="Helical" evidence="1">
    <location>
        <begin position="146"/>
        <end position="165"/>
    </location>
</feature>
<dbReference type="Proteomes" id="UP000004030">
    <property type="component" value="Unassembled WGS sequence"/>
</dbReference>
<organism evidence="2 3">
    <name type="scientific">Novosphingobium pentaromativorans US6-1</name>
    <dbReference type="NCBI Taxonomy" id="1088721"/>
    <lineage>
        <taxon>Bacteria</taxon>
        <taxon>Pseudomonadati</taxon>
        <taxon>Pseudomonadota</taxon>
        <taxon>Alphaproteobacteria</taxon>
        <taxon>Sphingomonadales</taxon>
        <taxon>Sphingomonadaceae</taxon>
        <taxon>Novosphingobium</taxon>
    </lineage>
</organism>
<dbReference type="AlphaFoldDB" id="G6EJI2"/>
<dbReference type="EMBL" id="AGFM01000076">
    <property type="protein sequence ID" value="EHJ58509.1"/>
    <property type="molecule type" value="Genomic_DNA"/>
</dbReference>
<reference evidence="2 3" key="1">
    <citation type="journal article" date="2012" name="J. Bacteriol.">
        <title>Genome sequence of benzo(a)pyrene-degrading bacterium Novosphingobium pentaromativorans US6-1.</title>
        <authorList>
            <person name="Luo Y.R."/>
            <person name="Kang S.G."/>
            <person name="Kim S.J."/>
            <person name="Kim M.R."/>
            <person name="Li N."/>
            <person name="Lee J.H."/>
            <person name="Kwon K.K."/>
        </authorList>
    </citation>
    <scope>NUCLEOTIDE SEQUENCE [LARGE SCALE GENOMIC DNA]</scope>
    <source>
        <strain evidence="2 3">US6-1</strain>
    </source>
</reference>
<dbReference type="eggNOG" id="ENOG5031BBC">
    <property type="taxonomic scope" value="Bacteria"/>
</dbReference>
<dbReference type="KEGG" id="npn:JI59_23065"/>
<protein>
    <submittedName>
        <fullName evidence="2">Uncharacterized protein</fullName>
    </submittedName>
</protein>
<evidence type="ECO:0000256" key="1">
    <source>
        <dbReference type="SAM" id="Phobius"/>
    </source>
</evidence>
<keyword evidence="3" id="KW-1185">Reference proteome</keyword>
<sequence length="166" mass="19027">MKHIWSSDARLKRRLRVLVDRAWADRCVADPEVRKEDRHVRLDRWAVLLERDPRQIIGLLSPSWAGEDKRGPLFSSPSAIDVAWDDPILRVMGLKSRARDDVKAFFGLSDAELDRIVAGSWRVRLRPAWQVAARIRNVGDPRAERLVVVGVTAIILILVAVIQWLR</sequence>
<comment type="caution">
    <text evidence="2">The sequence shown here is derived from an EMBL/GenBank/DDBJ whole genome shotgun (WGS) entry which is preliminary data.</text>
</comment>
<dbReference type="PATRIC" id="fig|1088721.3.peg.4432"/>